<gene>
    <name evidence="1" type="ORF">ACFOMP_15950</name>
</gene>
<dbReference type="Proteomes" id="UP001595596">
    <property type="component" value="Unassembled WGS sequence"/>
</dbReference>
<keyword evidence="2" id="KW-1185">Reference proteome</keyword>
<sequence>MLILGPARTLEEDLAGLEPARYDLFVRMNNGLDTPVPALGADALRCDVLFHSLTEEARPVTAELLRGAGVRLLVHRTPTRGAFLHTLIASERYAACAAVRHIPCETYIELTRMLSGACPTTGLICARFLLRAPVRELAIAGFTFFSTRYMPGYDDAVACDVSALSRVAAKGHHDPRRESALLAEEIAQARGVGKTVTLGRNVLRAMQGEP</sequence>
<evidence type="ECO:0000313" key="1">
    <source>
        <dbReference type="EMBL" id="MFC3570953.1"/>
    </source>
</evidence>
<accession>A0ABV7S3B1</accession>
<dbReference type="EMBL" id="JBHRXE010000046">
    <property type="protein sequence ID" value="MFC3570953.1"/>
    <property type="molecule type" value="Genomic_DNA"/>
</dbReference>
<protein>
    <submittedName>
        <fullName evidence="1">Uncharacterized protein</fullName>
    </submittedName>
</protein>
<organism evidence="1 2">
    <name type="scientific">Paracoccus simplex</name>
    <dbReference type="NCBI Taxonomy" id="2086346"/>
    <lineage>
        <taxon>Bacteria</taxon>
        <taxon>Pseudomonadati</taxon>
        <taxon>Pseudomonadota</taxon>
        <taxon>Alphaproteobacteria</taxon>
        <taxon>Rhodobacterales</taxon>
        <taxon>Paracoccaceae</taxon>
        <taxon>Paracoccus</taxon>
    </lineage>
</organism>
<name>A0ABV7S3B1_9RHOB</name>
<dbReference type="RefSeq" id="WP_379032289.1">
    <property type="nucleotide sequence ID" value="NZ_JBHRXE010000046.1"/>
</dbReference>
<comment type="caution">
    <text evidence="1">The sequence shown here is derived from an EMBL/GenBank/DDBJ whole genome shotgun (WGS) entry which is preliminary data.</text>
</comment>
<reference evidence="2" key="1">
    <citation type="journal article" date="2019" name="Int. J. Syst. Evol. Microbiol.">
        <title>The Global Catalogue of Microorganisms (GCM) 10K type strain sequencing project: providing services to taxonomists for standard genome sequencing and annotation.</title>
        <authorList>
            <consortium name="The Broad Institute Genomics Platform"/>
            <consortium name="The Broad Institute Genome Sequencing Center for Infectious Disease"/>
            <person name="Wu L."/>
            <person name="Ma J."/>
        </authorList>
    </citation>
    <scope>NUCLEOTIDE SEQUENCE [LARGE SCALE GENOMIC DNA]</scope>
    <source>
        <strain evidence="2">VKM B-3226</strain>
    </source>
</reference>
<evidence type="ECO:0000313" key="2">
    <source>
        <dbReference type="Proteomes" id="UP001595596"/>
    </source>
</evidence>
<proteinExistence type="predicted"/>